<dbReference type="EMBL" id="GL945017">
    <property type="protein sequence ID" value="EGN56428.1"/>
    <property type="molecule type" value="Genomic_DNA"/>
</dbReference>
<accession>F8N7S3</accession>
<dbReference type="HOGENOM" id="CLU_2082702_0_0_10"/>
<reference evidence="3" key="1">
    <citation type="journal article" date="2011" name="Stand. Genomic Sci.">
        <title>Non-contiguous finished genome sequence of the opportunistic oral pathogen Prevotella multisaccharivorax type strain (PPPA20).</title>
        <authorList>
            <person name="Pati A."/>
            <person name="Gronow S."/>
            <person name="Lu M."/>
            <person name="Lapidus A."/>
            <person name="Nolan M."/>
            <person name="Lucas S."/>
            <person name="Hammon N."/>
            <person name="Deshpande S."/>
            <person name="Cheng J.F."/>
            <person name="Tapia R."/>
            <person name="Han C."/>
            <person name="Goodwin L."/>
            <person name="Pitluck S."/>
            <person name="Liolios K."/>
            <person name="Pagani I."/>
            <person name="Mavromatis K."/>
            <person name="Mikhailova N."/>
            <person name="Huntemann M."/>
            <person name="Chen A."/>
            <person name="Palaniappan K."/>
            <person name="Land M."/>
            <person name="Hauser L."/>
            <person name="Detter J.C."/>
            <person name="Brambilla E.M."/>
            <person name="Rohde M."/>
            <person name="Goker M."/>
            <person name="Woyke T."/>
            <person name="Bristow J."/>
            <person name="Eisen J.A."/>
            <person name="Markowitz V."/>
            <person name="Hugenholtz P."/>
            <person name="Kyrpides N.C."/>
            <person name="Klenk H.P."/>
            <person name="Ivanova N."/>
        </authorList>
    </citation>
    <scope>NUCLEOTIDE SEQUENCE [LARGE SCALE GENOMIC DNA]</scope>
    <source>
        <strain evidence="3">DSM 17128</strain>
    </source>
</reference>
<proteinExistence type="predicted"/>
<protein>
    <recommendedName>
        <fullName evidence="4">DUF3244 domain-containing protein</fullName>
    </recommendedName>
</protein>
<keyword evidence="1" id="KW-0732">Signal</keyword>
<name>F8N7S3_9BACT</name>
<feature type="signal peptide" evidence="1">
    <location>
        <begin position="1"/>
        <end position="21"/>
    </location>
</feature>
<keyword evidence="3" id="KW-1185">Reference proteome</keyword>
<dbReference type="STRING" id="688246.Premu_0983"/>
<dbReference type="Proteomes" id="UP000002772">
    <property type="component" value="Unassembled WGS sequence"/>
</dbReference>
<feature type="chain" id="PRO_5003380951" description="DUF3244 domain-containing protein" evidence="1">
    <location>
        <begin position="22"/>
        <end position="117"/>
    </location>
</feature>
<sequence length="117" mass="12521">MKKLLAILLTFVILIPCSASGIDIRKEGTVQHGGMRMPSIKRVSADYENGLITIEVKGYTGGVQVFVSDSQGNVIGYIISSIANEGSVSLDLGTLKEGSYSLKIVLDNATYDGQFYA</sequence>
<gene>
    <name evidence="2" type="ORF">Premu_0983</name>
</gene>
<dbReference type="RefSeq" id="WP_007573535.1">
    <property type="nucleotide sequence ID" value="NZ_BPTS01000001.1"/>
</dbReference>
<evidence type="ECO:0000256" key="1">
    <source>
        <dbReference type="SAM" id="SignalP"/>
    </source>
</evidence>
<evidence type="ECO:0000313" key="2">
    <source>
        <dbReference type="EMBL" id="EGN56428.1"/>
    </source>
</evidence>
<dbReference type="OrthoDB" id="1520931at2"/>
<evidence type="ECO:0008006" key="4">
    <source>
        <dbReference type="Google" id="ProtNLM"/>
    </source>
</evidence>
<dbReference type="AlphaFoldDB" id="F8N7S3"/>
<dbReference type="Gene3D" id="2.60.40.3080">
    <property type="match status" value="1"/>
</dbReference>
<organism evidence="2 3">
    <name type="scientific">Hallella multisaccharivorax DSM 17128</name>
    <dbReference type="NCBI Taxonomy" id="688246"/>
    <lineage>
        <taxon>Bacteria</taxon>
        <taxon>Pseudomonadati</taxon>
        <taxon>Bacteroidota</taxon>
        <taxon>Bacteroidia</taxon>
        <taxon>Bacteroidales</taxon>
        <taxon>Prevotellaceae</taxon>
        <taxon>Hallella</taxon>
    </lineage>
</organism>
<evidence type="ECO:0000313" key="3">
    <source>
        <dbReference type="Proteomes" id="UP000002772"/>
    </source>
</evidence>